<keyword evidence="2" id="KW-1185">Reference proteome</keyword>
<gene>
    <name evidence="1" type="ORF">MERGE_002862</name>
</gene>
<protein>
    <submittedName>
        <fullName evidence="1">Uncharacterized protein</fullName>
    </submittedName>
</protein>
<name>A0A899G252_9ASCO</name>
<dbReference type="OrthoDB" id="5334849at2759"/>
<sequence length="303" mass="34604">MHEDKENIVVRVTQTPAARDFFEKAGYSVNLQKQDAAGFSKTSFVTPLGPRQILGGKDTNVKNMSVSVLGEKSSLLNTNWLIKNKSLCATSTKKTENKSIHKSLHEKNTIVNPFKLNESALIENFEKVADPEYMPPKPKSLEDNIPGFSPVDLSTLQLWPLYKSYFNRLDDQGQSELEKSHKAILGETSWKLINFSVQPSDNCIKKQKKSATKLYGYQKPTLSFQHKCNKNLLSNFAEKPDFIDLEKQFDLSLDDFGLTQKETNPLDDSLILEDPFPFEYPLLLQFNWSHTAIIRWRDNDILL</sequence>
<dbReference type="AlphaFoldDB" id="A0A899G252"/>
<accession>A0A899G252</accession>
<proteinExistence type="predicted"/>
<evidence type="ECO:0000313" key="2">
    <source>
        <dbReference type="Proteomes" id="UP000663699"/>
    </source>
</evidence>
<organism evidence="1 2">
    <name type="scientific">Pneumocystis wakefieldiae</name>
    <dbReference type="NCBI Taxonomy" id="38082"/>
    <lineage>
        <taxon>Eukaryota</taxon>
        <taxon>Fungi</taxon>
        <taxon>Dikarya</taxon>
        <taxon>Ascomycota</taxon>
        <taxon>Taphrinomycotina</taxon>
        <taxon>Pneumocystomycetes</taxon>
        <taxon>Pneumocystaceae</taxon>
        <taxon>Pneumocystis</taxon>
    </lineage>
</organism>
<dbReference type="Proteomes" id="UP000663699">
    <property type="component" value="Chromosome 7"/>
</dbReference>
<dbReference type="EMBL" id="CP054538">
    <property type="protein sequence ID" value="QSL65549.1"/>
    <property type="molecule type" value="Genomic_DNA"/>
</dbReference>
<reference evidence="1" key="1">
    <citation type="submission" date="2020-06" db="EMBL/GenBank/DDBJ databases">
        <title>Genomes of multiple members of Pneumocystis genus reveal paths to human pathogen Pneumocystis jirovecii.</title>
        <authorList>
            <person name="Cisse O.H."/>
            <person name="Ma L."/>
            <person name="Dekker J."/>
            <person name="Khil P."/>
            <person name="Jo J."/>
            <person name="Brenchley J."/>
            <person name="Blair R."/>
            <person name="Pahar B."/>
            <person name="Chabe M."/>
            <person name="Van Rompay K.A."/>
            <person name="Keesler R."/>
            <person name="Sukura A."/>
            <person name="Hirsch V."/>
            <person name="Kutty G."/>
            <person name="Liu Y."/>
            <person name="Peng L."/>
            <person name="Chen J."/>
            <person name="Song J."/>
            <person name="Weissenbacher-Lang C."/>
            <person name="Xu J."/>
            <person name="Upham N.S."/>
            <person name="Stajich J.E."/>
            <person name="Cuomo C.A."/>
            <person name="Cushion M.T."/>
            <person name="Kovacs J.A."/>
        </authorList>
    </citation>
    <scope>NUCLEOTIDE SEQUENCE</scope>
    <source>
        <strain evidence="1">2A</strain>
    </source>
</reference>
<evidence type="ECO:0000313" key="1">
    <source>
        <dbReference type="EMBL" id="QSL65549.1"/>
    </source>
</evidence>